<dbReference type="AlphaFoldDB" id="A0AAD2FNY5"/>
<evidence type="ECO:0008006" key="5">
    <source>
        <dbReference type="Google" id="ProtNLM"/>
    </source>
</evidence>
<keyword evidence="4" id="KW-1185">Reference proteome</keyword>
<dbReference type="PROSITE" id="PS51294">
    <property type="entry name" value="HTH_MYB"/>
    <property type="match status" value="1"/>
</dbReference>
<evidence type="ECO:0000313" key="4">
    <source>
        <dbReference type="Proteomes" id="UP001295423"/>
    </source>
</evidence>
<dbReference type="CDD" id="cd00167">
    <property type="entry name" value="SANT"/>
    <property type="match status" value="1"/>
</dbReference>
<dbReference type="InterPro" id="IPR017930">
    <property type="entry name" value="Myb_dom"/>
</dbReference>
<proteinExistence type="predicted"/>
<sequence>MNRSPLCNISNAPKATTVKVVKPKNPTRTGRWEIEERLAFLQAFKIYGKGNWKEIGKFIPNRTTLQVKTHAQHVMRLVDEGQNPFKELEDFFAADSGLHKIDPVYSKRPQKKRKTSSDVKTAASALLALKKIRGGSW</sequence>
<feature type="domain" description="Myb-like" evidence="1">
    <location>
        <begin position="24"/>
        <end position="75"/>
    </location>
</feature>
<evidence type="ECO:0000313" key="3">
    <source>
        <dbReference type="EMBL" id="CAJ1947763.1"/>
    </source>
</evidence>
<accession>A0AAD2FNY5</accession>
<dbReference type="SUPFAM" id="SSF46689">
    <property type="entry name" value="Homeodomain-like"/>
    <property type="match status" value="1"/>
</dbReference>
<organism evidence="3 4">
    <name type="scientific">Cylindrotheca closterium</name>
    <dbReference type="NCBI Taxonomy" id="2856"/>
    <lineage>
        <taxon>Eukaryota</taxon>
        <taxon>Sar</taxon>
        <taxon>Stramenopiles</taxon>
        <taxon>Ochrophyta</taxon>
        <taxon>Bacillariophyta</taxon>
        <taxon>Bacillariophyceae</taxon>
        <taxon>Bacillariophycidae</taxon>
        <taxon>Bacillariales</taxon>
        <taxon>Bacillariaceae</taxon>
        <taxon>Cylindrotheca</taxon>
    </lineage>
</organism>
<reference evidence="3" key="1">
    <citation type="submission" date="2023-08" db="EMBL/GenBank/DDBJ databases">
        <authorList>
            <person name="Audoor S."/>
            <person name="Bilcke G."/>
        </authorList>
    </citation>
    <scope>NUCLEOTIDE SEQUENCE</scope>
</reference>
<evidence type="ECO:0000259" key="1">
    <source>
        <dbReference type="PROSITE" id="PS50090"/>
    </source>
</evidence>
<dbReference type="Gene3D" id="1.10.10.60">
    <property type="entry name" value="Homeodomain-like"/>
    <property type="match status" value="1"/>
</dbReference>
<protein>
    <recommendedName>
        <fullName evidence="5">Myb-like domain-containing protein</fullName>
    </recommendedName>
</protein>
<dbReference type="InterPro" id="IPR001005">
    <property type="entry name" value="SANT/Myb"/>
</dbReference>
<dbReference type="SMART" id="SM00717">
    <property type="entry name" value="SANT"/>
    <property type="match status" value="1"/>
</dbReference>
<dbReference type="PANTHER" id="PTHR44042">
    <property type="entry name" value="DUPLICATED HOMEODOMAIN-LIKE SUPERFAMILY PROTEIN-RELATED"/>
    <property type="match status" value="1"/>
</dbReference>
<dbReference type="PANTHER" id="PTHR44042:SF67">
    <property type="entry name" value="MYB-LIKE PROTEIN I"/>
    <property type="match status" value="1"/>
</dbReference>
<evidence type="ECO:0000259" key="2">
    <source>
        <dbReference type="PROSITE" id="PS51294"/>
    </source>
</evidence>
<dbReference type="Pfam" id="PF00249">
    <property type="entry name" value="Myb_DNA-binding"/>
    <property type="match status" value="1"/>
</dbReference>
<name>A0AAD2FNY5_9STRA</name>
<feature type="domain" description="HTH myb-type" evidence="2">
    <location>
        <begin position="24"/>
        <end position="79"/>
    </location>
</feature>
<dbReference type="EMBL" id="CAKOGP040001736">
    <property type="protein sequence ID" value="CAJ1947763.1"/>
    <property type="molecule type" value="Genomic_DNA"/>
</dbReference>
<dbReference type="PROSITE" id="PS50090">
    <property type="entry name" value="MYB_LIKE"/>
    <property type="match status" value="1"/>
</dbReference>
<dbReference type="Proteomes" id="UP001295423">
    <property type="component" value="Unassembled WGS sequence"/>
</dbReference>
<dbReference type="InterPro" id="IPR009057">
    <property type="entry name" value="Homeodomain-like_sf"/>
</dbReference>
<comment type="caution">
    <text evidence="3">The sequence shown here is derived from an EMBL/GenBank/DDBJ whole genome shotgun (WGS) entry which is preliminary data.</text>
</comment>
<gene>
    <name evidence="3" type="ORF">CYCCA115_LOCUS11296</name>
</gene>